<accession>A0A382VFV3</accession>
<dbReference type="AlphaFoldDB" id="A0A382VFV3"/>
<dbReference type="Pfam" id="PF03737">
    <property type="entry name" value="RraA-like"/>
    <property type="match status" value="1"/>
</dbReference>
<protein>
    <submittedName>
        <fullName evidence="1">Uncharacterized protein</fullName>
    </submittedName>
</protein>
<dbReference type="PANTHER" id="PTHR33254:SF4">
    <property type="entry name" value="4-HYDROXY-4-METHYL-2-OXOGLUTARATE ALDOLASE 3-RELATED"/>
    <property type="match status" value="1"/>
</dbReference>
<dbReference type="CDD" id="cd16841">
    <property type="entry name" value="RraA_family"/>
    <property type="match status" value="1"/>
</dbReference>
<sequence>MIKDPPLLKIRRFSTEFEKKTLVSLRGAPLGYLVDAMDGRGALDPRIRLLEGYPADTMLVGPALTCHCGPGDNLALHAALAEANPGDVIVAATDAFEGTCLTGDLLMGMARNRKIAGLVTDGLVRDTSGIRKVGLPVFSRGVIPNSPVRNGPGTVGFPVVLGGVHVASGDVIVAGADGVVVIPREQLQEVLSRLPEIKAAEMETEQAVEDGMELMDSVKEILNSNKVQYFDDPSC</sequence>
<dbReference type="Gene3D" id="3.50.30.40">
    <property type="entry name" value="Ribonuclease E inhibitor RraA/RraA-like"/>
    <property type="match status" value="1"/>
</dbReference>
<dbReference type="PANTHER" id="PTHR33254">
    <property type="entry name" value="4-HYDROXY-4-METHYL-2-OXOGLUTARATE ALDOLASE 3-RELATED"/>
    <property type="match status" value="1"/>
</dbReference>
<organism evidence="1">
    <name type="scientific">marine metagenome</name>
    <dbReference type="NCBI Taxonomy" id="408172"/>
    <lineage>
        <taxon>unclassified sequences</taxon>
        <taxon>metagenomes</taxon>
        <taxon>ecological metagenomes</taxon>
    </lineage>
</organism>
<dbReference type="InterPro" id="IPR005493">
    <property type="entry name" value="RraA/RraA-like"/>
</dbReference>
<dbReference type="InterPro" id="IPR036704">
    <property type="entry name" value="RraA/RraA-like_sf"/>
</dbReference>
<name>A0A382VFV3_9ZZZZ</name>
<reference evidence="1" key="1">
    <citation type="submission" date="2018-05" db="EMBL/GenBank/DDBJ databases">
        <authorList>
            <person name="Lanie J.A."/>
            <person name="Ng W.-L."/>
            <person name="Kazmierczak K.M."/>
            <person name="Andrzejewski T.M."/>
            <person name="Davidsen T.M."/>
            <person name="Wayne K.J."/>
            <person name="Tettelin H."/>
            <person name="Glass J.I."/>
            <person name="Rusch D."/>
            <person name="Podicherti R."/>
            <person name="Tsui H.-C.T."/>
            <person name="Winkler M.E."/>
        </authorList>
    </citation>
    <scope>NUCLEOTIDE SEQUENCE</scope>
</reference>
<dbReference type="EMBL" id="UINC01151275">
    <property type="protein sequence ID" value="SVD44788.1"/>
    <property type="molecule type" value="Genomic_DNA"/>
</dbReference>
<gene>
    <name evidence="1" type="ORF">METZ01_LOCUS397642</name>
</gene>
<proteinExistence type="predicted"/>
<evidence type="ECO:0000313" key="1">
    <source>
        <dbReference type="EMBL" id="SVD44788.1"/>
    </source>
</evidence>
<dbReference type="SUPFAM" id="SSF89562">
    <property type="entry name" value="RraA-like"/>
    <property type="match status" value="1"/>
</dbReference>